<proteinExistence type="predicted"/>
<accession>F0W796</accession>
<sequence length="273" mass="31294">MGFKKSQSSLVILNLFMILNSVWSACFIKKEATCEIVQSTGNNVYMLGLQHSRDSQVKAYKCKPEDCLSKRNFDTKKQYGRLSPNGVGASCNNFHYDLFEDKLMLSQSPDTTFVTELDMKAESKPTWEVVFFKVTVNGGVYPRATTFKLQFGQSTRLLMPRWAETHLNVAGKVNEFYFKYSEVINQHTIVSTLMISTKHVKYTDSEDWVLEIGDRIPERIRISLRKSNSKYRVVFGKMTADKTLLSKAKNVFLFGSSSRAKEETKDKIHLELD</sequence>
<reference evidence="2" key="2">
    <citation type="submission" date="2011-02" db="EMBL/GenBank/DDBJ databases">
        <authorList>
            <person name="MacLean D."/>
        </authorList>
    </citation>
    <scope>NUCLEOTIDE SEQUENCE</scope>
</reference>
<feature type="chain" id="PRO_5003259184" evidence="1">
    <location>
        <begin position="25"/>
        <end position="273"/>
    </location>
</feature>
<evidence type="ECO:0000256" key="1">
    <source>
        <dbReference type="SAM" id="SignalP"/>
    </source>
</evidence>
<reference evidence="2" key="1">
    <citation type="journal article" date="2011" name="PLoS Biol.">
        <title>Gene gain and loss during evolution of obligate parasitism in the white rust pathogen of Arabidopsis thaliana.</title>
        <authorList>
            <person name="Kemen E."/>
            <person name="Gardiner A."/>
            <person name="Schultz-Larsen T."/>
            <person name="Kemen A.C."/>
            <person name="Balmuth A.L."/>
            <person name="Robert-Seilaniantz A."/>
            <person name="Bailey K."/>
            <person name="Holub E."/>
            <person name="Studholme D.J."/>
            <person name="Maclean D."/>
            <person name="Jones J.D."/>
        </authorList>
    </citation>
    <scope>NUCLEOTIDE SEQUENCE</scope>
</reference>
<organism evidence="2">
    <name type="scientific">Albugo laibachii Nc14</name>
    <dbReference type="NCBI Taxonomy" id="890382"/>
    <lineage>
        <taxon>Eukaryota</taxon>
        <taxon>Sar</taxon>
        <taxon>Stramenopiles</taxon>
        <taxon>Oomycota</taxon>
        <taxon>Peronosporomycetes</taxon>
        <taxon>Albuginales</taxon>
        <taxon>Albuginaceae</taxon>
        <taxon>Albugo</taxon>
    </lineage>
</organism>
<protein>
    <submittedName>
        <fullName evidence="2">AlNc14C28G2718 protein</fullName>
    </submittedName>
</protein>
<dbReference type="EMBL" id="FR824073">
    <property type="protein sequence ID" value="CCA16995.1"/>
    <property type="molecule type" value="Genomic_DNA"/>
</dbReference>
<evidence type="ECO:0000313" key="2">
    <source>
        <dbReference type="EMBL" id="CCA16995.1"/>
    </source>
</evidence>
<name>F0W796_9STRA</name>
<dbReference type="PROSITE" id="PS51257">
    <property type="entry name" value="PROKAR_LIPOPROTEIN"/>
    <property type="match status" value="1"/>
</dbReference>
<keyword evidence="1" id="KW-0732">Signal</keyword>
<feature type="signal peptide" evidence="1">
    <location>
        <begin position="1"/>
        <end position="24"/>
    </location>
</feature>
<gene>
    <name evidence="2" type="primary">AlNc14C28G2718</name>
    <name evidence="2" type="ORF">ALNC14_031380</name>
</gene>
<dbReference type="HOGENOM" id="CLU_1020905_0_0_1"/>
<dbReference type="AlphaFoldDB" id="F0W796"/>